<protein>
    <submittedName>
        <fullName evidence="2">Uncharacterized protein</fullName>
    </submittedName>
</protein>
<reference evidence="3" key="2">
    <citation type="submission" date="2015-01" db="EMBL/GenBank/DDBJ databases">
        <title>Evolutionary Origins and Diversification of the Mycorrhizal Mutualists.</title>
        <authorList>
            <consortium name="DOE Joint Genome Institute"/>
            <consortium name="Mycorrhizal Genomics Consortium"/>
            <person name="Kohler A."/>
            <person name="Kuo A."/>
            <person name="Nagy L.G."/>
            <person name="Floudas D."/>
            <person name="Copeland A."/>
            <person name="Barry K.W."/>
            <person name="Cichocki N."/>
            <person name="Veneault-Fourrey C."/>
            <person name="LaButti K."/>
            <person name="Lindquist E.A."/>
            <person name="Lipzen A."/>
            <person name="Lundell T."/>
            <person name="Morin E."/>
            <person name="Murat C."/>
            <person name="Riley R."/>
            <person name="Ohm R."/>
            <person name="Sun H."/>
            <person name="Tunlid A."/>
            <person name="Henrissat B."/>
            <person name="Grigoriev I.V."/>
            <person name="Hibbett D.S."/>
            <person name="Martin F."/>
        </authorList>
    </citation>
    <scope>NUCLEOTIDE SEQUENCE [LARGE SCALE GENOMIC DNA]</scope>
    <source>
        <strain evidence="3">Marx 270</strain>
    </source>
</reference>
<evidence type="ECO:0000313" key="3">
    <source>
        <dbReference type="Proteomes" id="UP000054217"/>
    </source>
</evidence>
<reference evidence="2 3" key="1">
    <citation type="submission" date="2014-04" db="EMBL/GenBank/DDBJ databases">
        <authorList>
            <consortium name="DOE Joint Genome Institute"/>
            <person name="Kuo A."/>
            <person name="Kohler A."/>
            <person name="Costa M.D."/>
            <person name="Nagy L.G."/>
            <person name="Floudas D."/>
            <person name="Copeland A."/>
            <person name="Barry K.W."/>
            <person name="Cichocki N."/>
            <person name="Veneault-Fourrey C."/>
            <person name="LaButti K."/>
            <person name="Lindquist E.A."/>
            <person name="Lipzen A."/>
            <person name="Lundell T."/>
            <person name="Morin E."/>
            <person name="Murat C."/>
            <person name="Sun H."/>
            <person name="Tunlid A."/>
            <person name="Henrissat B."/>
            <person name="Grigoriev I.V."/>
            <person name="Hibbett D.S."/>
            <person name="Martin F."/>
            <person name="Nordberg H.P."/>
            <person name="Cantor M.N."/>
            <person name="Hua S.X."/>
        </authorList>
    </citation>
    <scope>NUCLEOTIDE SEQUENCE [LARGE SCALE GENOMIC DNA]</scope>
    <source>
        <strain evidence="2 3">Marx 270</strain>
    </source>
</reference>
<keyword evidence="1" id="KW-0472">Membrane</keyword>
<feature type="transmembrane region" description="Helical" evidence="1">
    <location>
        <begin position="27"/>
        <end position="45"/>
    </location>
</feature>
<keyword evidence="3" id="KW-1185">Reference proteome</keyword>
<dbReference type="HOGENOM" id="CLU_2794940_0_0_1"/>
<keyword evidence="1" id="KW-0812">Transmembrane</keyword>
<feature type="transmembrane region" description="Helical" evidence="1">
    <location>
        <begin position="5"/>
        <end position="21"/>
    </location>
</feature>
<organism evidence="2 3">
    <name type="scientific">Pisolithus tinctorius Marx 270</name>
    <dbReference type="NCBI Taxonomy" id="870435"/>
    <lineage>
        <taxon>Eukaryota</taxon>
        <taxon>Fungi</taxon>
        <taxon>Dikarya</taxon>
        <taxon>Basidiomycota</taxon>
        <taxon>Agaricomycotina</taxon>
        <taxon>Agaricomycetes</taxon>
        <taxon>Agaricomycetidae</taxon>
        <taxon>Boletales</taxon>
        <taxon>Sclerodermatineae</taxon>
        <taxon>Pisolithaceae</taxon>
        <taxon>Pisolithus</taxon>
    </lineage>
</organism>
<dbReference type="EMBL" id="KN832059">
    <property type="protein sequence ID" value="KIN95842.1"/>
    <property type="molecule type" value="Genomic_DNA"/>
</dbReference>
<keyword evidence="1" id="KW-1133">Transmembrane helix</keyword>
<dbReference type="AlphaFoldDB" id="A0A0C3IFS1"/>
<dbReference type="Proteomes" id="UP000054217">
    <property type="component" value="Unassembled WGS sequence"/>
</dbReference>
<accession>A0A0C3IFS1</accession>
<gene>
    <name evidence="2" type="ORF">M404DRAFT_295080</name>
</gene>
<proteinExistence type="predicted"/>
<evidence type="ECO:0000313" key="2">
    <source>
        <dbReference type="EMBL" id="KIN95842.1"/>
    </source>
</evidence>
<evidence type="ECO:0000256" key="1">
    <source>
        <dbReference type="SAM" id="Phobius"/>
    </source>
</evidence>
<dbReference type="InParanoid" id="A0A0C3IFS1"/>
<name>A0A0C3IFS1_PISTI</name>
<sequence>MLFFIYFFCLWILQYLIWVYLRRNVEFLVHYTCLAFLFFSFLLCFTPQARVPRRTPFCIAPSTFPHST</sequence>